<comment type="caution">
    <text evidence="16">Lacks conserved residue(s) required for the propagation of feature annotation.</text>
</comment>
<dbReference type="GO" id="GO:0039502">
    <property type="term" value="P:symbiont-mediated suppression of host type I interferon-mediated signaling pathway"/>
    <property type="evidence" value="ECO:0007669"/>
    <property type="project" value="UniProtKB-UniRule"/>
</dbReference>
<keyword evidence="8 16" id="KW-0862">Zinc</keyword>
<comment type="function">
    <text evidence="16">Plays a major role in the induction and maintenance of cellular transformation. E6 associates with host UBE3A/E6-AP ubiquitin-protein ligase and modulates its activity. Protects host keratinocytes from apoptosis by mediating the degradation of host BAK1. May also inhibit host immune response.</text>
</comment>
<gene>
    <name evidence="16" type="primary">E6</name>
</gene>
<evidence type="ECO:0000256" key="2">
    <source>
        <dbReference type="ARBA" id="ARBA00022518"/>
    </source>
</evidence>
<dbReference type="GO" id="GO:0006351">
    <property type="term" value="P:DNA-templated transcription"/>
    <property type="evidence" value="ECO:0007669"/>
    <property type="project" value="UniProtKB-UniRule"/>
</dbReference>
<evidence type="ECO:0000256" key="12">
    <source>
        <dbReference type="ARBA" id="ARBA00023163"/>
    </source>
</evidence>
<comment type="subunit">
    <text evidence="16">Forms homodimers. Interacts with ubiquitin-protein ligase UBE3A/E6-AP; this interaction stimulates UBE3A ubiquitin activity. Interacts with host BAK1.</text>
</comment>
<comment type="subcellular location">
    <subcellularLocation>
        <location evidence="16 17">Host cytoplasm</location>
    </subcellularLocation>
    <subcellularLocation>
        <location evidence="16 17">Host nucleus</location>
    </subcellularLocation>
</comment>
<dbReference type="EMBL" id="MH777274">
    <property type="protein sequence ID" value="AYA94107.1"/>
    <property type="molecule type" value="Genomic_DNA"/>
</dbReference>
<evidence type="ECO:0000256" key="3">
    <source>
        <dbReference type="ARBA" id="ARBA00022562"/>
    </source>
</evidence>
<keyword evidence="2 16" id="KW-0244">Early protein</keyword>
<dbReference type="GO" id="GO:0042025">
    <property type="term" value="C:host cell nucleus"/>
    <property type="evidence" value="ECO:0007669"/>
    <property type="project" value="UniProtKB-SubCell"/>
</dbReference>
<keyword evidence="5 16" id="KW-1090">Inhibition of host innate immune response by virus</keyword>
<evidence type="ECO:0000256" key="13">
    <source>
        <dbReference type="ARBA" id="ARBA00023200"/>
    </source>
</evidence>
<dbReference type="GO" id="GO:0006355">
    <property type="term" value="P:regulation of DNA-templated transcription"/>
    <property type="evidence" value="ECO:0007669"/>
    <property type="project" value="UniProtKB-UniRule"/>
</dbReference>
<keyword evidence="10 16" id="KW-0238">DNA-binding</keyword>
<keyword evidence="14 16" id="KW-0899">Viral immunoevasion</keyword>
<dbReference type="GO" id="GO:0008270">
    <property type="term" value="F:zinc ion binding"/>
    <property type="evidence" value="ECO:0007669"/>
    <property type="project" value="UniProtKB-KW"/>
</dbReference>
<feature type="zinc finger region" evidence="16">
    <location>
        <begin position="27"/>
        <end position="63"/>
    </location>
</feature>
<evidence type="ECO:0000256" key="14">
    <source>
        <dbReference type="ARBA" id="ARBA00023280"/>
    </source>
</evidence>
<name>A0A385PJC5_9PAPI</name>
<evidence type="ECO:0000256" key="8">
    <source>
        <dbReference type="ARBA" id="ARBA00022833"/>
    </source>
</evidence>
<protein>
    <recommendedName>
        <fullName evidence="16 17">Protein E6</fullName>
    </recommendedName>
</protein>
<keyword evidence="15 16" id="KW-1119">Modulation of host cell apoptosis by virus</keyword>
<feature type="zinc finger region" evidence="16">
    <location>
        <begin position="100"/>
        <end position="136"/>
    </location>
</feature>
<dbReference type="InterPro" id="IPR038575">
    <property type="entry name" value="E6_sf"/>
</dbReference>
<evidence type="ECO:0000256" key="4">
    <source>
        <dbReference type="ARBA" id="ARBA00022581"/>
    </source>
</evidence>
<keyword evidence="12 16" id="KW-0804">Transcription</keyword>
<evidence type="ECO:0000256" key="5">
    <source>
        <dbReference type="ARBA" id="ARBA00022632"/>
    </source>
</evidence>
<proteinExistence type="inferred from homology"/>
<keyword evidence="3 16" id="KW-1048">Host nucleus</keyword>
<keyword evidence="9 16" id="KW-0805">Transcription regulation</keyword>
<evidence type="ECO:0000256" key="16">
    <source>
        <dbReference type="HAMAP-Rule" id="MF_04006"/>
    </source>
</evidence>
<evidence type="ECO:0000256" key="15">
    <source>
        <dbReference type="ARBA" id="ARBA00023323"/>
    </source>
</evidence>
<accession>A0A385PJC5</accession>
<dbReference type="HAMAP" id="MF_04006">
    <property type="entry name" value="HPV_E6"/>
    <property type="match status" value="1"/>
</dbReference>
<evidence type="ECO:0000256" key="1">
    <source>
        <dbReference type="ARBA" id="ARBA00006346"/>
    </source>
</evidence>
<keyword evidence="13 16" id="KW-1035">Host cytoplasm</keyword>
<dbReference type="InterPro" id="IPR001334">
    <property type="entry name" value="E6"/>
</dbReference>
<keyword evidence="4 16" id="KW-0945">Host-virus interaction</keyword>
<evidence type="ECO:0000256" key="6">
    <source>
        <dbReference type="ARBA" id="ARBA00022723"/>
    </source>
</evidence>
<evidence type="ECO:0000256" key="9">
    <source>
        <dbReference type="ARBA" id="ARBA00023015"/>
    </source>
</evidence>
<evidence type="ECO:0000256" key="7">
    <source>
        <dbReference type="ARBA" id="ARBA00022771"/>
    </source>
</evidence>
<dbReference type="SUPFAM" id="SSF161229">
    <property type="entry name" value="E6 C-terminal domain-like"/>
    <property type="match status" value="2"/>
</dbReference>
<keyword evidence="7 16" id="KW-0863">Zinc-finger</keyword>
<dbReference type="Gene3D" id="3.30.240.40">
    <property type="entry name" value="E6 early regulatory protein"/>
    <property type="match status" value="2"/>
</dbReference>
<reference evidence="18" key="1">
    <citation type="journal article" date="2018" name="Nat. Med.">
        <title>Expanded skin virome in DOCK8-deficient patients.</title>
        <authorList>
            <consortium name="NISC Comparative Sequencing Program"/>
            <person name="Tirosh O."/>
            <person name="Conlan S."/>
            <person name="Deming C."/>
            <person name="Lee-Lin S.Q."/>
            <person name="Huang X."/>
            <person name="Su H.C."/>
            <person name="Freeman A.F."/>
            <person name="Segre J.A."/>
            <person name="Kong H.H."/>
        </authorList>
    </citation>
    <scope>NUCLEOTIDE SEQUENCE</scope>
    <source>
        <strain evidence="18">HPV-mSK_132</strain>
    </source>
</reference>
<keyword evidence="6 16" id="KW-0479">Metal-binding</keyword>
<evidence type="ECO:0000313" key="18">
    <source>
        <dbReference type="EMBL" id="AYA94107.1"/>
    </source>
</evidence>
<evidence type="ECO:0000256" key="11">
    <source>
        <dbReference type="ARBA" id="ARBA00023159"/>
    </source>
</evidence>
<dbReference type="GO" id="GO:0052170">
    <property type="term" value="P:symbiont-mediated suppression of host innate immune response"/>
    <property type="evidence" value="ECO:0007669"/>
    <property type="project" value="UniProtKB-KW"/>
</dbReference>
<dbReference type="GO" id="GO:0039648">
    <property type="term" value="P:symbiont-mediated perturbation of host ubiquitin-like protein modification"/>
    <property type="evidence" value="ECO:0007669"/>
    <property type="project" value="UniProtKB-UniRule"/>
</dbReference>
<dbReference type="Pfam" id="PF00518">
    <property type="entry name" value="E6"/>
    <property type="match status" value="1"/>
</dbReference>
<evidence type="ECO:0000256" key="17">
    <source>
        <dbReference type="RuleBase" id="RU363123"/>
    </source>
</evidence>
<organism evidence="18">
    <name type="scientific">Human papillomavirus</name>
    <dbReference type="NCBI Taxonomy" id="10566"/>
    <lineage>
        <taxon>Viruses</taxon>
        <taxon>Monodnaviria</taxon>
        <taxon>Shotokuvirae</taxon>
        <taxon>Cossaviricota</taxon>
        <taxon>Papovaviricetes</taxon>
        <taxon>Zurhausenvirales</taxon>
        <taxon>Papillomaviridae</taxon>
    </lineage>
</organism>
<dbReference type="GO" id="GO:0052150">
    <property type="term" value="P:symbiont-mediated perturbation of host apoptosis"/>
    <property type="evidence" value="ECO:0007669"/>
    <property type="project" value="UniProtKB-KW"/>
</dbReference>
<comment type="similarity">
    <text evidence="1 16 17">Belongs to the papillomaviridae E6 protein family.</text>
</comment>
<dbReference type="GO" id="GO:0003677">
    <property type="term" value="F:DNA binding"/>
    <property type="evidence" value="ECO:0007669"/>
    <property type="project" value="UniProtKB-UniRule"/>
</dbReference>
<dbReference type="GO" id="GO:0030430">
    <property type="term" value="C:host cell cytoplasm"/>
    <property type="evidence" value="ECO:0007669"/>
    <property type="project" value="UniProtKB-SubCell"/>
</dbReference>
<sequence>MADLQPTNLEDYCNLHKISLFNLSLPCVFCKHNVNYVGLASFHYKQLSLIYKDNICHACCEPCLLLTAKYERERFCRCSAGVKFIETLCKKSLKDICVRCIVCYKLLDYIEKFDCTVCELPFYLIRHHWRNYCRHCVKHDWPKTNC</sequence>
<keyword evidence="11 16" id="KW-0010">Activator</keyword>
<evidence type="ECO:0000256" key="10">
    <source>
        <dbReference type="ARBA" id="ARBA00023125"/>
    </source>
</evidence>